<name>A0A1H1XHP1_9BRAD</name>
<dbReference type="Proteomes" id="UP000243904">
    <property type="component" value="Chromosome I"/>
</dbReference>
<sequence>MRWLWRVFWWLMGDEDDMKDVYAHFGLTFSHGCNVEGVLANLILTADFVKRMYEESRKAGKPIYDQYTMAHKLEEYLAGQHAKTFGQLISRKGGVKEFLQLDPALEKRVDEAKRRRDYLAHNFWRERGQEAISVRRRDAVIADLQADQAFFEALAKDLEAVAMDEVRKIGLDADKLKMNVDASMKRVQRELAR</sequence>
<dbReference type="EMBL" id="LT629750">
    <property type="protein sequence ID" value="SDT08700.1"/>
    <property type="molecule type" value="Genomic_DNA"/>
</dbReference>
<evidence type="ECO:0000313" key="2">
    <source>
        <dbReference type="Proteomes" id="UP000243904"/>
    </source>
</evidence>
<reference evidence="2" key="1">
    <citation type="submission" date="2016-10" db="EMBL/GenBank/DDBJ databases">
        <authorList>
            <person name="Varghese N."/>
            <person name="Submissions S."/>
        </authorList>
    </citation>
    <scope>NUCLEOTIDE SEQUENCE [LARGE SCALE GENOMIC DNA]</scope>
    <source>
        <strain evidence="2">GAS369</strain>
    </source>
</reference>
<evidence type="ECO:0000313" key="1">
    <source>
        <dbReference type="EMBL" id="SDT08700.1"/>
    </source>
</evidence>
<keyword evidence="2" id="KW-1185">Reference proteome</keyword>
<accession>A0A1H1XHP1</accession>
<gene>
    <name evidence="1" type="ORF">SAMN05444158_4328</name>
</gene>
<organism evidence="1 2">
    <name type="scientific">Bradyrhizobium canariense</name>
    <dbReference type="NCBI Taxonomy" id="255045"/>
    <lineage>
        <taxon>Bacteria</taxon>
        <taxon>Pseudomonadati</taxon>
        <taxon>Pseudomonadota</taxon>
        <taxon>Alphaproteobacteria</taxon>
        <taxon>Hyphomicrobiales</taxon>
        <taxon>Nitrobacteraceae</taxon>
        <taxon>Bradyrhizobium</taxon>
    </lineage>
</organism>
<dbReference type="RefSeq" id="WP_146688732.1">
    <property type="nucleotide sequence ID" value="NZ_LT629750.1"/>
</dbReference>
<proteinExistence type="predicted"/>
<dbReference type="AlphaFoldDB" id="A0A1H1XHP1"/>
<protein>
    <submittedName>
        <fullName evidence="1">Uncharacterized protein</fullName>
    </submittedName>
</protein>